<dbReference type="Proteomes" id="UP001201262">
    <property type="component" value="Unassembled WGS sequence"/>
</dbReference>
<evidence type="ECO:0000313" key="2">
    <source>
        <dbReference type="EMBL" id="KAH8700314.1"/>
    </source>
</evidence>
<accession>A0AAD4KUM3</accession>
<dbReference type="GO" id="GO:0005856">
    <property type="term" value="C:cytoskeleton"/>
    <property type="evidence" value="ECO:0007669"/>
    <property type="project" value="TreeGrafter"/>
</dbReference>
<dbReference type="RefSeq" id="XP_046074020.1">
    <property type="nucleotide sequence ID" value="XM_046221710.1"/>
</dbReference>
<evidence type="ECO:0000259" key="1">
    <source>
        <dbReference type="SMART" id="SM01007"/>
    </source>
</evidence>
<dbReference type="InterPro" id="IPR051017">
    <property type="entry name" value="Aldolase-II_Adducin_sf"/>
</dbReference>
<dbReference type="SMART" id="SM01007">
    <property type="entry name" value="Aldolase_II"/>
    <property type="match status" value="1"/>
</dbReference>
<dbReference type="Gene3D" id="3.40.225.10">
    <property type="entry name" value="Class II aldolase/adducin N-terminal domain"/>
    <property type="match status" value="1"/>
</dbReference>
<dbReference type="Pfam" id="PF00596">
    <property type="entry name" value="Aldolase_II"/>
    <property type="match status" value="1"/>
</dbReference>
<dbReference type="SUPFAM" id="SSF53639">
    <property type="entry name" value="AraD/HMP-PK domain-like"/>
    <property type="match status" value="1"/>
</dbReference>
<name>A0AAD4KUM3_9EURO</name>
<dbReference type="EMBL" id="JAJTJA010000004">
    <property type="protein sequence ID" value="KAH8700314.1"/>
    <property type="molecule type" value="Genomic_DNA"/>
</dbReference>
<dbReference type="GO" id="GO:0051015">
    <property type="term" value="F:actin filament binding"/>
    <property type="evidence" value="ECO:0007669"/>
    <property type="project" value="TreeGrafter"/>
</dbReference>
<feature type="domain" description="Class II aldolase/adducin N-terminal" evidence="1">
    <location>
        <begin position="6"/>
        <end position="201"/>
    </location>
</feature>
<evidence type="ECO:0000313" key="3">
    <source>
        <dbReference type="Proteomes" id="UP001201262"/>
    </source>
</evidence>
<sequence length="256" mass="28738">MESLHKSFISGCHILHYHRILDAYGHLSVRHPTRNDVFLMCRSMAPATVSSRLDIIEYYIEDASPVDPGSPLGYVERFIHSEIYKRYSDVQSIIHSHSPDVVPYSISGVPLQPCVHLAGFLGKKVPNFDILDFYETGDVRDLLIRNRQLGKQLASYFSSNSGGLTEAVVLMRGHGFTVVGGSIEECVFRAIYTSENARIQSSALALSTAHPLATDIKYIHETEIPASTAMTQWSYMRPWKLWVQEVEATSLYTNLA</sequence>
<organism evidence="2 3">
    <name type="scientific">Talaromyces proteolyticus</name>
    <dbReference type="NCBI Taxonomy" id="1131652"/>
    <lineage>
        <taxon>Eukaryota</taxon>
        <taxon>Fungi</taxon>
        <taxon>Dikarya</taxon>
        <taxon>Ascomycota</taxon>
        <taxon>Pezizomycotina</taxon>
        <taxon>Eurotiomycetes</taxon>
        <taxon>Eurotiomycetidae</taxon>
        <taxon>Eurotiales</taxon>
        <taxon>Trichocomaceae</taxon>
        <taxon>Talaromyces</taxon>
        <taxon>Talaromyces sect. Bacilispori</taxon>
    </lineage>
</organism>
<dbReference type="InterPro" id="IPR001303">
    <property type="entry name" value="Aldolase_II/adducin_N"/>
</dbReference>
<dbReference type="AlphaFoldDB" id="A0AAD4KUM3"/>
<dbReference type="InterPro" id="IPR036409">
    <property type="entry name" value="Aldolase_II/adducin_N_sf"/>
</dbReference>
<dbReference type="PANTHER" id="PTHR10672:SF41">
    <property type="entry name" value="CLASS II ALDOLASE_ADDUCIN DOMAIN PROTEIN (AFU_ORTHOLOGUE AFUA_3G01330)"/>
    <property type="match status" value="1"/>
</dbReference>
<reference evidence="2" key="1">
    <citation type="submission" date="2021-12" db="EMBL/GenBank/DDBJ databases">
        <title>Convergent genome expansion in fungi linked to evolution of root-endophyte symbiosis.</title>
        <authorList>
            <consortium name="DOE Joint Genome Institute"/>
            <person name="Ke Y.-H."/>
            <person name="Bonito G."/>
            <person name="Liao H.-L."/>
            <person name="Looney B."/>
            <person name="Rojas-Flechas A."/>
            <person name="Nash J."/>
            <person name="Hameed K."/>
            <person name="Schadt C."/>
            <person name="Martin F."/>
            <person name="Crous P.W."/>
            <person name="Miettinen O."/>
            <person name="Magnuson J.K."/>
            <person name="Labbe J."/>
            <person name="Jacobson D."/>
            <person name="Doktycz M.J."/>
            <person name="Veneault-Fourrey C."/>
            <person name="Kuo A."/>
            <person name="Mondo S."/>
            <person name="Calhoun S."/>
            <person name="Riley R."/>
            <person name="Ohm R."/>
            <person name="LaButti K."/>
            <person name="Andreopoulos B."/>
            <person name="Pangilinan J."/>
            <person name="Nolan M."/>
            <person name="Tritt A."/>
            <person name="Clum A."/>
            <person name="Lipzen A."/>
            <person name="Daum C."/>
            <person name="Barry K."/>
            <person name="Grigoriev I.V."/>
            <person name="Vilgalys R."/>
        </authorList>
    </citation>
    <scope>NUCLEOTIDE SEQUENCE</scope>
    <source>
        <strain evidence="2">PMI_201</strain>
    </source>
</reference>
<gene>
    <name evidence="2" type="ORF">BGW36DRAFT_446842</name>
</gene>
<proteinExistence type="predicted"/>
<dbReference type="GeneID" id="70251997"/>
<dbReference type="PANTHER" id="PTHR10672">
    <property type="entry name" value="ADDUCIN"/>
    <property type="match status" value="1"/>
</dbReference>
<comment type="caution">
    <text evidence="2">The sequence shown here is derived from an EMBL/GenBank/DDBJ whole genome shotgun (WGS) entry which is preliminary data.</text>
</comment>
<keyword evidence="3" id="KW-1185">Reference proteome</keyword>
<protein>
    <submittedName>
        <fullName evidence="2">Class II aldolase and Adducin N-terminal domain-containing protein</fullName>
    </submittedName>
</protein>